<keyword evidence="2 4" id="KW-0378">Hydrolase</keyword>
<keyword evidence="3 4" id="KW-0326">Glycosidase</keyword>
<dbReference type="RefSeq" id="WP_171655759.1">
    <property type="nucleotide sequence ID" value="NZ_WHOD01000118.1"/>
</dbReference>
<dbReference type="Pfam" id="PF00295">
    <property type="entry name" value="Glyco_hydro_28"/>
    <property type="match status" value="1"/>
</dbReference>
<evidence type="ECO:0000256" key="4">
    <source>
        <dbReference type="RuleBase" id="RU361169"/>
    </source>
</evidence>
<gene>
    <name evidence="5" type="ORF">GC093_30380</name>
</gene>
<dbReference type="Gene3D" id="2.160.20.10">
    <property type="entry name" value="Single-stranded right-handed beta-helix, Pectin lyase-like"/>
    <property type="match status" value="1"/>
</dbReference>
<evidence type="ECO:0000313" key="5">
    <source>
        <dbReference type="EMBL" id="NOU97500.1"/>
    </source>
</evidence>
<dbReference type="EMBL" id="WHOD01000118">
    <property type="protein sequence ID" value="NOU97500.1"/>
    <property type="molecule type" value="Genomic_DNA"/>
</dbReference>
<dbReference type="AlphaFoldDB" id="A0A972H2L4"/>
<dbReference type="Proteomes" id="UP000641588">
    <property type="component" value="Unassembled WGS sequence"/>
</dbReference>
<protein>
    <recommendedName>
        <fullName evidence="7">Pectate lyase superfamily protein domain-containing protein</fullName>
    </recommendedName>
</protein>
<dbReference type="InterPro" id="IPR000743">
    <property type="entry name" value="Glyco_hydro_28"/>
</dbReference>
<evidence type="ECO:0000313" key="6">
    <source>
        <dbReference type="Proteomes" id="UP000641588"/>
    </source>
</evidence>
<comment type="similarity">
    <text evidence="1 4">Belongs to the glycosyl hydrolase 28 family.</text>
</comment>
<reference evidence="5" key="1">
    <citation type="submission" date="2019-10" db="EMBL/GenBank/DDBJ databases">
        <title>Description of Paenibacillus glebae sp. nov.</title>
        <authorList>
            <person name="Carlier A."/>
            <person name="Qi S."/>
        </authorList>
    </citation>
    <scope>NUCLEOTIDE SEQUENCE</scope>
    <source>
        <strain evidence="5">LMG 31456</strain>
    </source>
</reference>
<accession>A0A972H2L4</accession>
<dbReference type="PANTHER" id="PTHR31339">
    <property type="entry name" value="PECTIN LYASE-RELATED"/>
    <property type="match status" value="1"/>
</dbReference>
<dbReference type="PANTHER" id="PTHR31339:SF9">
    <property type="entry name" value="PLASMIN AND FIBRONECTIN-BINDING PROTEIN A"/>
    <property type="match status" value="1"/>
</dbReference>
<proteinExistence type="inferred from homology"/>
<dbReference type="GO" id="GO:0004650">
    <property type="term" value="F:polygalacturonase activity"/>
    <property type="evidence" value="ECO:0007669"/>
    <property type="project" value="InterPro"/>
</dbReference>
<keyword evidence="6" id="KW-1185">Reference proteome</keyword>
<dbReference type="GO" id="GO:0005975">
    <property type="term" value="P:carbohydrate metabolic process"/>
    <property type="evidence" value="ECO:0007669"/>
    <property type="project" value="InterPro"/>
</dbReference>
<comment type="caution">
    <text evidence="5">The sequence shown here is derived from an EMBL/GenBank/DDBJ whole genome shotgun (WGS) entry which is preliminary data.</text>
</comment>
<dbReference type="InterPro" id="IPR012334">
    <property type="entry name" value="Pectin_lyas_fold"/>
</dbReference>
<dbReference type="InterPro" id="IPR051801">
    <property type="entry name" value="GH28_Enzymes"/>
</dbReference>
<evidence type="ECO:0000256" key="3">
    <source>
        <dbReference type="ARBA" id="ARBA00023295"/>
    </source>
</evidence>
<dbReference type="InterPro" id="IPR006626">
    <property type="entry name" value="PbH1"/>
</dbReference>
<organism evidence="5 6">
    <name type="scientific">Paenibacillus foliorum</name>
    <dbReference type="NCBI Taxonomy" id="2654974"/>
    <lineage>
        <taxon>Bacteria</taxon>
        <taxon>Bacillati</taxon>
        <taxon>Bacillota</taxon>
        <taxon>Bacilli</taxon>
        <taxon>Bacillales</taxon>
        <taxon>Paenibacillaceae</taxon>
        <taxon>Paenibacillus</taxon>
    </lineage>
</organism>
<dbReference type="SUPFAM" id="SSF51126">
    <property type="entry name" value="Pectin lyase-like"/>
    <property type="match status" value="1"/>
</dbReference>
<sequence>MVHIKVVLDTTANTYDVFVDGIRKVSSINFLYASNNVGQAGFRINSGDTGTLYFDNVKVYSQSTFIGGPPSPVFDVKNYGAKGDGSTKDTAAIQAAINAAAGTGGSVYLHDGIFLSGMIQLKSNMTLYIDYSATLKGSTSISDYPDTHPLTYNTQLGPDSNVNKALIYVNNVENVRIDGGGNIDGNGDSFTTGSEPQRPSAIYSVLSSMVTIQNLYIKKSGMWTVVLAETDYLTLRNLNLYVNILSNRDGIDIVDSKHVLVEDVTVNSGDDAICIKSGKRRGVEDVLVKNSNVTASSTNGLKFGTTSYGAFKNVKFQDIMIKDVKYCAMCVESVDGADVKDITFQNIDVQDTGNPFFVILGKRSDRTTQDDVPKTGTMDTVKFQNIIGKNMKNTWGSPISGANRSDGTKYRIKNIYFDNVNITYKGGKTSVPGNPPEYALGQYPESNLWGDLPAYGYYIRHADGVFFTNSTTNVSPSDVRSSTIKNDVN</sequence>
<dbReference type="SMART" id="SM00710">
    <property type="entry name" value="PbH1"/>
    <property type="match status" value="5"/>
</dbReference>
<evidence type="ECO:0000256" key="1">
    <source>
        <dbReference type="ARBA" id="ARBA00008834"/>
    </source>
</evidence>
<dbReference type="InterPro" id="IPR011050">
    <property type="entry name" value="Pectin_lyase_fold/virulence"/>
</dbReference>
<name>A0A972H2L4_9BACL</name>
<evidence type="ECO:0000256" key="2">
    <source>
        <dbReference type="ARBA" id="ARBA00022801"/>
    </source>
</evidence>
<evidence type="ECO:0008006" key="7">
    <source>
        <dbReference type="Google" id="ProtNLM"/>
    </source>
</evidence>